<evidence type="ECO:0000313" key="3">
    <source>
        <dbReference type="EMBL" id="CAB9518710.1"/>
    </source>
</evidence>
<reference evidence="3" key="1">
    <citation type="submission" date="2020-06" db="EMBL/GenBank/DDBJ databases">
        <authorList>
            <consortium name="Plant Systems Biology data submission"/>
        </authorList>
    </citation>
    <scope>NUCLEOTIDE SEQUENCE</scope>
    <source>
        <strain evidence="3">D6</strain>
    </source>
</reference>
<evidence type="ECO:0000256" key="1">
    <source>
        <dbReference type="SAM" id="Phobius"/>
    </source>
</evidence>
<evidence type="ECO:0000313" key="4">
    <source>
        <dbReference type="Proteomes" id="UP001153069"/>
    </source>
</evidence>
<gene>
    <name evidence="3" type="ORF">SEMRO_957_G224550.1</name>
</gene>
<keyword evidence="4" id="KW-1185">Reference proteome</keyword>
<dbReference type="GO" id="GO:0016491">
    <property type="term" value="F:oxidoreductase activity"/>
    <property type="evidence" value="ECO:0007669"/>
    <property type="project" value="InterPro"/>
</dbReference>
<dbReference type="PANTHER" id="PTHR37539:SF1">
    <property type="entry name" value="ER-BOUND OXYGENASE MPAB_MPAB'_RUBBER OXYGENASE CATALYTIC DOMAIN-CONTAINING PROTEIN"/>
    <property type="match status" value="1"/>
</dbReference>
<dbReference type="InterPro" id="IPR037473">
    <property type="entry name" value="Lcp-like"/>
</dbReference>
<sequence length="506" mass="57118">MFWSYNSLNLPSTRFPLNPEKWPANARKRSHFGQDVLWMDYDGDKGPGRHLSTDTLEPYRQIGDESFDRILALYAEENRALGPGDDLFGRVPADVKSQSEADQALQKMITQISRIPSWVDKEQLQRGQEVFLAYAPAIGLGLYYRSLVPGFSIPKIAAVLQATAYLAPPSSKTAVHQRLMDTGAFVGACLQSKDVAAILPGGDGWKAALRVRLLHAKVRRQLLLRKGGRQWDTKNLGIPINQEDMAATLLAFSTNALLGAEMLLGRPLPLSERLDYLALWRYLGWLLGVDVNDDIDDDDASAAPKRRALDPCGPGWLIASPDPMAHSYAVFQSIIMHALHPDSSSVQIAHHLLRQGRRRDGDSNNHDASKDEASLARQDTNWFYFRSIQCRRFVGDRLADALELPLRPTWWGRFFQWIFSTIHLTVFCLYTIAGLPISPLRGRLVRFHRNNLERFMEFWAEEHPRRMQEKLIMSTGTERKEKAPVCPFAMVLPADLGRDEVVGSPH</sequence>
<keyword evidence="1" id="KW-0472">Membrane</keyword>
<dbReference type="EMBL" id="CAICTM010000955">
    <property type="protein sequence ID" value="CAB9518710.1"/>
    <property type="molecule type" value="Genomic_DNA"/>
</dbReference>
<dbReference type="Proteomes" id="UP001153069">
    <property type="component" value="Unassembled WGS sequence"/>
</dbReference>
<evidence type="ECO:0000259" key="2">
    <source>
        <dbReference type="Pfam" id="PF09995"/>
    </source>
</evidence>
<dbReference type="PANTHER" id="PTHR37539">
    <property type="entry name" value="SECRETED PROTEIN-RELATED"/>
    <property type="match status" value="1"/>
</dbReference>
<name>A0A9N8HN48_9STRA</name>
<dbReference type="InterPro" id="IPR018713">
    <property type="entry name" value="MPAB/Lcp_cat_dom"/>
</dbReference>
<proteinExistence type="predicted"/>
<dbReference type="Pfam" id="PF09995">
    <property type="entry name" value="MPAB_Lcp_cat"/>
    <property type="match status" value="1"/>
</dbReference>
<protein>
    <recommendedName>
        <fullName evidence="2">ER-bound oxygenase mpaB/mpaB'/Rubber oxygenase catalytic domain-containing protein</fullName>
    </recommendedName>
</protein>
<accession>A0A9N8HN48</accession>
<feature type="domain" description="ER-bound oxygenase mpaB/mpaB'/Rubber oxygenase catalytic" evidence="2">
    <location>
        <begin position="169"/>
        <end position="416"/>
    </location>
</feature>
<feature type="transmembrane region" description="Helical" evidence="1">
    <location>
        <begin position="414"/>
        <end position="437"/>
    </location>
</feature>
<keyword evidence="1" id="KW-0812">Transmembrane</keyword>
<organism evidence="3 4">
    <name type="scientific">Seminavis robusta</name>
    <dbReference type="NCBI Taxonomy" id="568900"/>
    <lineage>
        <taxon>Eukaryota</taxon>
        <taxon>Sar</taxon>
        <taxon>Stramenopiles</taxon>
        <taxon>Ochrophyta</taxon>
        <taxon>Bacillariophyta</taxon>
        <taxon>Bacillariophyceae</taxon>
        <taxon>Bacillariophycidae</taxon>
        <taxon>Naviculales</taxon>
        <taxon>Naviculaceae</taxon>
        <taxon>Seminavis</taxon>
    </lineage>
</organism>
<comment type="caution">
    <text evidence="3">The sequence shown here is derived from an EMBL/GenBank/DDBJ whole genome shotgun (WGS) entry which is preliminary data.</text>
</comment>
<dbReference type="AlphaFoldDB" id="A0A9N8HN48"/>
<keyword evidence="1" id="KW-1133">Transmembrane helix</keyword>
<dbReference type="OrthoDB" id="6361347at2759"/>